<feature type="transmembrane region" description="Helical" evidence="6">
    <location>
        <begin position="292"/>
        <end position="319"/>
    </location>
</feature>
<feature type="transmembrane region" description="Helical" evidence="6">
    <location>
        <begin position="12"/>
        <end position="28"/>
    </location>
</feature>
<keyword evidence="5 6" id="KW-0472">Membrane</keyword>
<feature type="transmembrane region" description="Helical" evidence="6">
    <location>
        <begin position="48"/>
        <end position="70"/>
    </location>
</feature>
<evidence type="ECO:0000313" key="8">
    <source>
        <dbReference type="Proteomes" id="UP001442494"/>
    </source>
</evidence>
<dbReference type="Pfam" id="PF03706">
    <property type="entry name" value="LPG_synthase_TM"/>
    <property type="match status" value="1"/>
</dbReference>
<dbReference type="InterPro" id="IPR022791">
    <property type="entry name" value="L-PG_synthase/AglD"/>
</dbReference>
<evidence type="ECO:0000256" key="6">
    <source>
        <dbReference type="SAM" id="Phobius"/>
    </source>
</evidence>
<evidence type="ECO:0000256" key="3">
    <source>
        <dbReference type="ARBA" id="ARBA00022692"/>
    </source>
</evidence>
<dbReference type="EMBL" id="JAMPKK010000037">
    <property type="protein sequence ID" value="MEP0866115.1"/>
    <property type="molecule type" value="Genomic_DNA"/>
</dbReference>
<keyword evidence="4 6" id="KW-1133">Transmembrane helix</keyword>
<dbReference type="Proteomes" id="UP001442494">
    <property type="component" value="Unassembled WGS sequence"/>
</dbReference>
<keyword evidence="3 6" id="KW-0812">Transmembrane</keyword>
<organism evidence="7 8">
    <name type="scientific">Funiculus sociatus GB2-A5</name>
    <dbReference type="NCBI Taxonomy" id="2933946"/>
    <lineage>
        <taxon>Bacteria</taxon>
        <taxon>Bacillati</taxon>
        <taxon>Cyanobacteriota</taxon>
        <taxon>Cyanophyceae</taxon>
        <taxon>Coleofasciculales</taxon>
        <taxon>Coleofasciculaceae</taxon>
        <taxon>Funiculus</taxon>
    </lineage>
</organism>
<comment type="caution">
    <text evidence="7">The sequence shown here is derived from an EMBL/GenBank/DDBJ whole genome shotgun (WGS) entry which is preliminary data.</text>
</comment>
<keyword evidence="8" id="KW-1185">Reference proteome</keyword>
<reference evidence="7 8" key="1">
    <citation type="submission" date="2022-04" db="EMBL/GenBank/DDBJ databases">
        <title>Positive selection, recombination, and allopatry shape intraspecific diversity of widespread and dominant cyanobacteria.</title>
        <authorList>
            <person name="Wei J."/>
            <person name="Shu W."/>
            <person name="Hu C."/>
        </authorList>
    </citation>
    <scope>NUCLEOTIDE SEQUENCE [LARGE SCALE GENOMIC DNA]</scope>
    <source>
        <strain evidence="7 8">GB2-A5</strain>
    </source>
</reference>
<accession>A0ABV0JRP8</accession>
<evidence type="ECO:0000313" key="7">
    <source>
        <dbReference type="EMBL" id="MEP0866115.1"/>
    </source>
</evidence>
<evidence type="ECO:0000256" key="4">
    <source>
        <dbReference type="ARBA" id="ARBA00022989"/>
    </source>
</evidence>
<evidence type="ECO:0000256" key="5">
    <source>
        <dbReference type="ARBA" id="ARBA00023136"/>
    </source>
</evidence>
<feature type="transmembrane region" description="Helical" evidence="6">
    <location>
        <begin position="259"/>
        <end position="285"/>
    </location>
</feature>
<protein>
    <submittedName>
        <fullName evidence="7">YbhN family protein</fullName>
    </submittedName>
</protein>
<feature type="transmembrane region" description="Helical" evidence="6">
    <location>
        <begin position="216"/>
        <end position="239"/>
    </location>
</feature>
<keyword evidence="2" id="KW-1003">Cell membrane</keyword>
<proteinExistence type="predicted"/>
<gene>
    <name evidence="7" type="ORF">NDI37_16745</name>
</gene>
<feature type="transmembrane region" description="Helical" evidence="6">
    <location>
        <begin position="115"/>
        <end position="140"/>
    </location>
</feature>
<feature type="transmembrane region" description="Helical" evidence="6">
    <location>
        <begin position="146"/>
        <end position="166"/>
    </location>
</feature>
<dbReference type="RefSeq" id="WP_190423747.1">
    <property type="nucleotide sequence ID" value="NZ_JAMPKK010000037.1"/>
</dbReference>
<name>A0ABV0JRP8_9CYAN</name>
<sequence length="321" mass="34909">MKKIWSTLKPYLRWVILGATLFFLAKALKDNWREVAAIQITGNGWTCLAIAFLITLLAHTWSGWVWSWILQSFRQPVQPRWVIQVYLKTNLAKYLPGNVWHYYGRIVAVTSHGGSLGAATLSVVLEPLLMVAAALLIALIGSQAPILGLQILSLAVILLGVHPRILNPLMQLASKLKGKRKIEPPTTPQAEAIGFPAPNQESPIQQKETSFRIERYPLLPLLGEIGFLLLRGTGFLFAMQALVAINSSQIPMLLSAFSLAWLLGLVVPGAPGGIGVFEATALALLRQQFSPAILISVVALFRMVSVLAEVAAAGLASLVKN</sequence>
<comment type="subcellular location">
    <subcellularLocation>
        <location evidence="1">Cell membrane</location>
        <topology evidence="1">Multi-pass membrane protein</topology>
    </subcellularLocation>
</comment>
<evidence type="ECO:0000256" key="1">
    <source>
        <dbReference type="ARBA" id="ARBA00004651"/>
    </source>
</evidence>
<evidence type="ECO:0000256" key="2">
    <source>
        <dbReference type="ARBA" id="ARBA00022475"/>
    </source>
</evidence>